<organism evidence="2 4">
    <name type="scientific">Staphylococcus lugdunensis</name>
    <dbReference type="NCBI Taxonomy" id="28035"/>
    <lineage>
        <taxon>Bacteria</taxon>
        <taxon>Bacillati</taxon>
        <taxon>Bacillota</taxon>
        <taxon>Bacilli</taxon>
        <taxon>Bacillales</taxon>
        <taxon>Staphylococcaceae</taxon>
        <taxon>Staphylococcus</taxon>
    </lineage>
</organism>
<dbReference type="EMBL" id="SCHB01000001">
    <property type="protein sequence ID" value="TBW73258.1"/>
    <property type="molecule type" value="Genomic_DNA"/>
</dbReference>
<dbReference type="Proteomes" id="UP000070063">
    <property type="component" value="Unassembled WGS sequence"/>
</dbReference>
<evidence type="ECO:0000313" key="1">
    <source>
        <dbReference type="EMBL" id="KXA37818.1"/>
    </source>
</evidence>
<reference evidence="1 3" key="1">
    <citation type="submission" date="2016-01" db="EMBL/GenBank/DDBJ databases">
        <authorList>
            <person name="Mitreva M."/>
            <person name="Pepin K.H."/>
            <person name="Mihindukulasuriya K.A."/>
            <person name="Fulton R."/>
            <person name="Fronick C."/>
            <person name="O'Laughlin M."/>
            <person name="Miner T."/>
            <person name="Herter B."/>
            <person name="Rosa B.A."/>
            <person name="Cordes M."/>
            <person name="Tomlinson C."/>
            <person name="Wollam A."/>
            <person name="Palsikar V.B."/>
            <person name="Mardis E.R."/>
            <person name="Wilson R.K."/>
        </authorList>
    </citation>
    <scope>NUCLEOTIDE SEQUENCE [LARGE SCALE GENOMIC DNA]</scope>
    <source>
        <strain evidence="1 3">MJR7738</strain>
    </source>
</reference>
<dbReference type="eggNOG" id="COG0640">
    <property type="taxonomic scope" value="Bacteria"/>
</dbReference>
<dbReference type="EMBL" id="LRQI01000064">
    <property type="protein sequence ID" value="KXA37818.1"/>
    <property type="molecule type" value="Genomic_DNA"/>
</dbReference>
<evidence type="ECO:0000313" key="2">
    <source>
        <dbReference type="EMBL" id="TBW73258.1"/>
    </source>
</evidence>
<reference evidence="2 4" key="2">
    <citation type="journal article" date="2019" name="Sci. Transl. Med.">
        <title>Quorum sensing between bacterial species on the skin protects against epidermal injury in atopic dermatitis.</title>
        <authorList>
            <person name="Williams M.R."/>
        </authorList>
    </citation>
    <scope>NUCLEOTIDE SEQUENCE [LARGE SCALE GENOMIC DNA]</scope>
    <source>
        <strain evidence="2 4">E7</strain>
    </source>
</reference>
<protein>
    <submittedName>
        <fullName evidence="2">Transcriptional regulator</fullName>
    </submittedName>
</protein>
<dbReference type="GeneID" id="58091500"/>
<dbReference type="RefSeq" id="WP_002460039.1">
    <property type="nucleotide sequence ID" value="NZ_AP021848.1"/>
</dbReference>
<dbReference type="Gene3D" id="1.10.10.10">
    <property type="entry name" value="Winged helix-like DNA-binding domain superfamily/Winged helix DNA-binding domain"/>
    <property type="match status" value="1"/>
</dbReference>
<evidence type="ECO:0000313" key="4">
    <source>
        <dbReference type="Proteomes" id="UP000293637"/>
    </source>
</evidence>
<dbReference type="AlphaFoldDB" id="A0A133Q4M4"/>
<dbReference type="SUPFAM" id="SSF46785">
    <property type="entry name" value="Winged helix' DNA-binding domain"/>
    <property type="match status" value="1"/>
</dbReference>
<accession>A0A133Q4M4</accession>
<dbReference type="Gene3D" id="6.10.140.2180">
    <property type="match status" value="1"/>
</dbReference>
<name>A0A133Q4M4_STALU</name>
<dbReference type="InterPro" id="IPR036388">
    <property type="entry name" value="WH-like_DNA-bd_sf"/>
</dbReference>
<sequence>MEFSLFKNQTRFKIALTLIDKPEGLSIMQLNELLEDVPQATLYRHVNAMFEEQLLKIVKTKKLRSSEENYYAINSKGYKIDETEWTQANYSKKIDFVTYYFMYVLQSYQNYHKTINKDDKATFSISKLNLEDSEFENFQSDLNCLINKYYNEKQNTNNKERTISLVIIP</sequence>
<dbReference type="STRING" id="28035.B6N84_03805"/>
<gene>
    <name evidence="2" type="ORF">EQ812_00220</name>
    <name evidence="1" type="ORF">HMPREF3225_01450</name>
</gene>
<dbReference type="InterPro" id="IPR036390">
    <property type="entry name" value="WH_DNA-bd_sf"/>
</dbReference>
<dbReference type="Proteomes" id="UP000293637">
    <property type="component" value="Unassembled WGS sequence"/>
</dbReference>
<proteinExistence type="predicted"/>
<dbReference type="NCBIfam" id="NF005061">
    <property type="entry name" value="PRK06474.1"/>
    <property type="match status" value="1"/>
</dbReference>
<comment type="caution">
    <text evidence="2">The sequence shown here is derived from an EMBL/GenBank/DDBJ whole genome shotgun (WGS) entry which is preliminary data.</text>
</comment>
<evidence type="ECO:0000313" key="3">
    <source>
        <dbReference type="Proteomes" id="UP000070063"/>
    </source>
</evidence>